<protein>
    <submittedName>
        <fullName evidence="1">Uncharacterized protein</fullName>
    </submittedName>
</protein>
<sequence>MPVTALRLLPVAFRCHCNCNSVSAAAQGAGTEAGRCNPHCIGSSQGTRGLALFCASHRSRVAHLPGAAWSSTGCGRNDAQASRGMPQGGPQCESVAGSLTTFAIHTRVFTATDMWQPTLDSPVAAGCLWAHRRGCARTKPPWVSSPPSNTPACVESPAMFSHAERRHYAA</sequence>
<keyword evidence="2" id="KW-1185">Reference proteome</keyword>
<reference evidence="1" key="1">
    <citation type="journal article" date="2023" name="Mol. Phylogenet. Evol.">
        <title>Genome-scale phylogeny and comparative genomics of the fungal order Sordariales.</title>
        <authorList>
            <person name="Hensen N."/>
            <person name="Bonometti L."/>
            <person name="Westerberg I."/>
            <person name="Brannstrom I.O."/>
            <person name="Guillou S."/>
            <person name="Cros-Aarteil S."/>
            <person name="Calhoun S."/>
            <person name="Haridas S."/>
            <person name="Kuo A."/>
            <person name="Mondo S."/>
            <person name="Pangilinan J."/>
            <person name="Riley R."/>
            <person name="LaButti K."/>
            <person name="Andreopoulos B."/>
            <person name="Lipzen A."/>
            <person name="Chen C."/>
            <person name="Yan M."/>
            <person name="Daum C."/>
            <person name="Ng V."/>
            <person name="Clum A."/>
            <person name="Steindorff A."/>
            <person name="Ohm R.A."/>
            <person name="Martin F."/>
            <person name="Silar P."/>
            <person name="Natvig D.O."/>
            <person name="Lalanne C."/>
            <person name="Gautier V."/>
            <person name="Ament-Velasquez S.L."/>
            <person name="Kruys A."/>
            <person name="Hutchinson M.I."/>
            <person name="Powell A.J."/>
            <person name="Barry K."/>
            <person name="Miller A.N."/>
            <person name="Grigoriev I.V."/>
            <person name="Debuchy R."/>
            <person name="Gladieux P."/>
            <person name="Hiltunen Thoren M."/>
            <person name="Johannesson H."/>
        </authorList>
    </citation>
    <scope>NUCLEOTIDE SEQUENCE</scope>
    <source>
        <strain evidence="1">CBS 123565</strain>
    </source>
</reference>
<evidence type="ECO:0000313" key="2">
    <source>
        <dbReference type="Proteomes" id="UP001304895"/>
    </source>
</evidence>
<evidence type="ECO:0000313" key="1">
    <source>
        <dbReference type="EMBL" id="KAK4137860.1"/>
    </source>
</evidence>
<dbReference type="Proteomes" id="UP001304895">
    <property type="component" value="Unassembled WGS sequence"/>
</dbReference>
<name>A0AAN6US29_9PEZI</name>
<gene>
    <name evidence="1" type="ORF">BT67DRAFT_123750</name>
</gene>
<accession>A0AAN6US29</accession>
<dbReference type="AlphaFoldDB" id="A0AAN6US29"/>
<dbReference type="EMBL" id="MU853402">
    <property type="protein sequence ID" value="KAK4137860.1"/>
    <property type="molecule type" value="Genomic_DNA"/>
</dbReference>
<comment type="caution">
    <text evidence="1">The sequence shown here is derived from an EMBL/GenBank/DDBJ whole genome shotgun (WGS) entry which is preliminary data.</text>
</comment>
<organism evidence="1 2">
    <name type="scientific">Trichocladium antarcticum</name>
    <dbReference type="NCBI Taxonomy" id="1450529"/>
    <lineage>
        <taxon>Eukaryota</taxon>
        <taxon>Fungi</taxon>
        <taxon>Dikarya</taxon>
        <taxon>Ascomycota</taxon>
        <taxon>Pezizomycotina</taxon>
        <taxon>Sordariomycetes</taxon>
        <taxon>Sordariomycetidae</taxon>
        <taxon>Sordariales</taxon>
        <taxon>Chaetomiaceae</taxon>
        <taxon>Trichocladium</taxon>
    </lineage>
</organism>
<proteinExistence type="predicted"/>
<reference evidence="1" key="2">
    <citation type="submission" date="2023-05" db="EMBL/GenBank/DDBJ databases">
        <authorList>
            <consortium name="Lawrence Berkeley National Laboratory"/>
            <person name="Steindorff A."/>
            <person name="Hensen N."/>
            <person name="Bonometti L."/>
            <person name="Westerberg I."/>
            <person name="Brannstrom I.O."/>
            <person name="Guillou S."/>
            <person name="Cros-Aarteil S."/>
            <person name="Calhoun S."/>
            <person name="Haridas S."/>
            <person name="Kuo A."/>
            <person name="Mondo S."/>
            <person name="Pangilinan J."/>
            <person name="Riley R."/>
            <person name="Labutti K."/>
            <person name="Andreopoulos B."/>
            <person name="Lipzen A."/>
            <person name="Chen C."/>
            <person name="Yanf M."/>
            <person name="Daum C."/>
            <person name="Ng V."/>
            <person name="Clum A."/>
            <person name="Ohm R."/>
            <person name="Martin F."/>
            <person name="Silar P."/>
            <person name="Natvig D."/>
            <person name="Lalanne C."/>
            <person name="Gautier V."/>
            <person name="Ament-Velasquez S.L."/>
            <person name="Kruys A."/>
            <person name="Hutchinson M.I."/>
            <person name="Powell A.J."/>
            <person name="Barry K."/>
            <person name="Miller A.N."/>
            <person name="Grigoriev I.V."/>
            <person name="Debuchy R."/>
            <person name="Gladieux P."/>
            <person name="Thoren M.H."/>
            <person name="Johannesson H."/>
        </authorList>
    </citation>
    <scope>NUCLEOTIDE SEQUENCE</scope>
    <source>
        <strain evidence="1">CBS 123565</strain>
    </source>
</reference>